<dbReference type="AlphaFoldDB" id="A0A3L6S521"/>
<proteinExistence type="predicted"/>
<evidence type="ECO:0000256" key="3">
    <source>
        <dbReference type="ARBA" id="ARBA00023125"/>
    </source>
</evidence>
<dbReference type="GO" id="GO:0003677">
    <property type="term" value="F:DNA binding"/>
    <property type="evidence" value="ECO:0007669"/>
    <property type="project" value="UniProtKB-KW"/>
</dbReference>
<dbReference type="Pfam" id="PF00847">
    <property type="entry name" value="AP2"/>
    <property type="match status" value="1"/>
</dbReference>
<dbReference type="FunFam" id="3.30.730.10:FF:000001">
    <property type="entry name" value="Ethylene-responsive transcription factor 2"/>
    <property type="match status" value="1"/>
</dbReference>
<dbReference type="InterPro" id="IPR036955">
    <property type="entry name" value="AP2/ERF_dom_sf"/>
</dbReference>
<gene>
    <name evidence="8" type="ORF">C2845_PM09G03590</name>
</gene>
<evidence type="ECO:0000256" key="5">
    <source>
        <dbReference type="ARBA" id="ARBA00023242"/>
    </source>
</evidence>
<keyword evidence="9" id="KW-1185">Reference proteome</keyword>
<comment type="subcellular location">
    <subcellularLocation>
        <location evidence="1">Nucleus</location>
    </subcellularLocation>
</comment>
<keyword evidence="2" id="KW-0805">Transcription regulation</keyword>
<organism evidence="8 9">
    <name type="scientific">Panicum miliaceum</name>
    <name type="common">Proso millet</name>
    <name type="synonym">Broomcorn millet</name>
    <dbReference type="NCBI Taxonomy" id="4540"/>
    <lineage>
        <taxon>Eukaryota</taxon>
        <taxon>Viridiplantae</taxon>
        <taxon>Streptophyta</taxon>
        <taxon>Embryophyta</taxon>
        <taxon>Tracheophyta</taxon>
        <taxon>Spermatophyta</taxon>
        <taxon>Magnoliopsida</taxon>
        <taxon>Liliopsida</taxon>
        <taxon>Poales</taxon>
        <taxon>Poaceae</taxon>
        <taxon>PACMAD clade</taxon>
        <taxon>Panicoideae</taxon>
        <taxon>Panicodae</taxon>
        <taxon>Paniceae</taxon>
        <taxon>Panicinae</taxon>
        <taxon>Panicum</taxon>
        <taxon>Panicum sect. Panicum</taxon>
    </lineage>
</organism>
<dbReference type="Gene3D" id="3.30.730.10">
    <property type="entry name" value="AP2/ERF domain"/>
    <property type="match status" value="1"/>
</dbReference>
<dbReference type="PANTHER" id="PTHR31194:SF177">
    <property type="entry name" value="AP2_ERF DOMAIN-CONTAINING PROTEIN"/>
    <property type="match status" value="1"/>
</dbReference>
<comment type="caution">
    <text evidence="8">The sequence shown here is derived from an EMBL/GenBank/DDBJ whole genome shotgun (WGS) entry which is preliminary data.</text>
</comment>
<protein>
    <submittedName>
        <fullName evidence="8">Ethylene-responsive transcription factor CRF1-like</fullName>
    </submittedName>
</protein>
<evidence type="ECO:0000256" key="4">
    <source>
        <dbReference type="ARBA" id="ARBA00023163"/>
    </source>
</evidence>
<dbReference type="PRINTS" id="PR00367">
    <property type="entry name" value="ETHRSPELEMNT"/>
</dbReference>
<evidence type="ECO:0000259" key="7">
    <source>
        <dbReference type="PROSITE" id="PS51032"/>
    </source>
</evidence>
<dbReference type="CDD" id="cd00018">
    <property type="entry name" value="AP2"/>
    <property type="match status" value="1"/>
</dbReference>
<dbReference type="GO" id="GO:0003700">
    <property type="term" value="F:DNA-binding transcription factor activity"/>
    <property type="evidence" value="ECO:0007669"/>
    <property type="project" value="InterPro"/>
</dbReference>
<feature type="region of interest" description="Disordered" evidence="6">
    <location>
        <begin position="227"/>
        <end position="250"/>
    </location>
</feature>
<dbReference type="SUPFAM" id="SSF54171">
    <property type="entry name" value="DNA-binding domain"/>
    <property type="match status" value="1"/>
</dbReference>
<dbReference type="OrthoDB" id="610645at2759"/>
<keyword evidence="5" id="KW-0539">Nucleus</keyword>
<evidence type="ECO:0000256" key="2">
    <source>
        <dbReference type="ARBA" id="ARBA00023015"/>
    </source>
</evidence>
<dbReference type="InterPro" id="IPR050913">
    <property type="entry name" value="AP2/ERF_ERF"/>
</dbReference>
<name>A0A3L6S521_PANMI</name>
<dbReference type="SMART" id="SM00380">
    <property type="entry name" value="AP2"/>
    <property type="match status" value="1"/>
</dbReference>
<keyword evidence="3" id="KW-0238">DNA-binding</keyword>
<feature type="region of interest" description="Disordered" evidence="6">
    <location>
        <begin position="155"/>
        <end position="187"/>
    </location>
</feature>
<dbReference type="GO" id="GO:0005634">
    <property type="term" value="C:nucleus"/>
    <property type="evidence" value="ECO:0007669"/>
    <property type="project" value="UniProtKB-SubCell"/>
</dbReference>
<accession>A0A3L6S521</accession>
<feature type="compositionally biased region" description="Low complexity" evidence="6">
    <location>
        <begin position="236"/>
        <end position="245"/>
    </location>
</feature>
<dbReference type="InterPro" id="IPR001471">
    <property type="entry name" value="AP2/ERF_dom"/>
</dbReference>
<sequence length="329" mass="34728">MVEAAMAHRAAAMRQRKMKQEPVAGPTTIRKLVRVFWDDRDATDSSGDEAGAGDGAGTAPRGVRRFVREIRVVEHRAPCKVVAPSAPAPAGAGRVASGGGKRKAPGVPAAAEPRYRGVRRRPWGKYAAEIRDPYKGERIWLGTFDTAEEAARKYDSEARRLRGPSATTNFPEAPPTPVLAPPSPHAIPAARFGAADISSAEESSSDESQLVGSPVSVLRAMPGETDAAAGPLALKPTSTTDAADPAAEDETSPISADALVPQLDEEAFPFPGIITAPFGDPALGFMFEDLAAPRLDHLADDDLGDLPLWPGVDGCRFSDIGDDDFFPAE</sequence>
<feature type="compositionally biased region" description="Pro residues" evidence="6">
    <location>
        <begin position="172"/>
        <end position="185"/>
    </location>
</feature>
<reference evidence="9" key="1">
    <citation type="journal article" date="2019" name="Nat. Commun.">
        <title>The genome of broomcorn millet.</title>
        <authorList>
            <person name="Zou C."/>
            <person name="Miki D."/>
            <person name="Li D."/>
            <person name="Tang Q."/>
            <person name="Xiao L."/>
            <person name="Rajput S."/>
            <person name="Deng P."/>
            <person name="Jia W."/>
            <person name="Huang R."/>
            <person name="Zhang M."/>
            <person name="Sun Y."/>
            <person name="Hu J."/>
            <person name="Fu X."/>
            <person name="Schnable P.S."/>
            <person name="Li F."/>
            <person name="Zhang H."/>
            <person name="Feng B."/>
            <person name="Zhu X."/>
            <person name="Liu R."/>
            <person name="Schnable J.C."/>
            <person name="Zhu J.-K."/>
            <person name="Zhang H."/>
        </authorList>
    </citation>
    <scope>NUCLEOTIDE SEQUENCE [LARGE SCALE GENOMIC DNA]</scope>
</reference>
<evidence type="ECO:0000256" key="1">
    <source>
        <dbReference type="ARBA" id="ARBA00004123"/>
    </source>
</evidence>
<evidence type="ECO:0000313" key="8">
    <source>
        <dbReference type="EMBL" id="RLN13498.1"/>
    </source>
</evidence>
<dbReference type="PROSITE" id="PS51032">
    <property type="entry name" value="AP2_ERF"/>
    <property type="match status" value="1"/>
</dbReference>
<dbReference type="STRING" id="4540.A0A3L6S521"/>
<evidence type="ECO:0000256" key="6">
    <source>
        <dbReference type="SAM" id="MobiDB-lite"/>
    </source>
</evidence>
<dbReference type="Proteomes" id="UP000275267">
    <property type="component" value="Unassembled WGS sequence"/>
</dbReference>
<feature type="domain" description="AP2/ERF" evidence="7">
    <location>
        <begin position="114"/>
        <end position="171"/>
    </location>
</feature>
<feature type="region of interest" description="Disordered" evidence="6">
    <location>
        <begin position="87"/>
        <end position="111"/>
    </location>
</feature>
<dbReference type="PANTHER" id="PTHR31194">
    <property type="entry name" value="SHN SHINE , DNA BINDING / TRANSCRIPTION FACTOR"/>
    <property type="match status" value="1"/>
</dbReference>
<dbReference type="EMBL" id="PQIB02000006">
    <property type="protein sequence ID" value="RLN13498.1"/>
    <property type="molecule type" value="Genomic_DNA"/>
</dbReference>
<dbReference type="InterPro" id="IPR016177">
    <property type="entry name" value="DNA-bd_dom_sf"/>
</dbReference>
<evidence type="ECO:0000313" key="9">
    <source>
        <dbReference type="Proteomes" id="UP000275267"/>
    </source>
</evidence>
<keyword evidence="4" id="KW-0804">Transcription</keyword>